<evidence type="ECO:0000313" key="3">
    <source>
        <dbReference type="Proteomes" id="UP001229081"/>
    </source>
</evidence>
<keyword evidence="1" id="KW-0175">Coiled coil</keyword>
<proteinExistence type="predicted"/>
<dbReference type="Proteomes" id="UP001229081">
    <property type="component" value="Unassembled WGS sequence"/>
</dbReference>
<evidence type="ECO:0000313" key="2">
    <source>
        <dbReference type="EMBL" id="MDP7739189.1"/>
    </source>
</evidence>
<dbReference type="RefSeq" id="WP_240751267.1">
    <property type="nucleotide sequence ID" value="NZ_JAUFSA010000004.1"/>
</dbReference>
<dbReference type="EMBL" id="JAUFSA010000004">
    <property type="protein sequence ID" value="MDP7739189.1"/>
    <property type="molecule type" value="Genomic_DNA"/>
</dbReference>
<gene>
    <name evidence="2" type="ORF">QXL92_31135</name>
</gene>
<comment type="caution">
    <text evidence="2">The sequence shown here is derived from an EMBL/GenBank/DDBJ whole genome shotgun (WGS) entry which is preliminary data.</text>
</comment>
<accession>A0AAJ1W8R6</accession>
<organism evidence="2 3">
    <name type="scientific">Mycobacterium paragordonae</name>
    <dbReference type="NCBI Taxonomy" id="1389713"/>
    <lineage>
        <taxon>Bacteria</taxon>
        <taxon>Bacillati</taxon>
        <taxon>Actinomycetota</taxon>
        <taxon>Actinomycetes</taxon>
        <taxon>Mycobacteriales</taxon>
        <taxon>Mycobacteriaceae</taxon>
        <taxon>Mycobacterium</taxon>
    </lineage>
</organism>
<protein>
    <submittedName>
        <fullName evidence="2">Uncharacterized protein</fullName>
    </submittedName>
</protein>
<dbReference type="AlphaFoldDB" id="A0AAJ1W8R6"/>
<name>A0AAJ1W8R6_9MYCO</name>
<sequence>MTAVVVEGSVGVVSRSVAEALAAGVAAGAVVCAALSDGPVPGWLVVEEIAADGAERQCAVVRLDGCSVVSAGPVTEVKVAGDPVPTEGEMPAWASALAASFWAARRARSEAETARSALARHQARLAGIEEAAHEYADANSLCERFDEFMVEQGLRPRSREYLCVVDATVRVRIAASGRNGDAAAGEITDEMVADAVAGLGVRLLADAIQDHDVVDVEEA</sequence>
<feature type="coiled-coil region" evidence="1">
    <location>
        <begin position="104"/>
        <end position="131"/>
    </location>
</feature>
<evidence type="ECO:0000256" key="1">
    <source>
        <dbReference type="SAM" id="Coils"/>
    </source>
</evidence>
<reference evidence="2" key="1">
    <citation type="submission" date="2023-06" db="EMBL/GenBank/DDBJ databases">
        <title>Identification of two novel mycobacterium reveal diversities and complexities of Mycobacterium gordonae clade.</title>
        <authorList>
            <person name="Matsumoto Y."/>
            <person name="Nakamura S."/>
            <person name="Motooka D."/>
            <person name="Fukushima K."/>
        </authorList>
    </citation>
    <scope>NUCLEOTIDE SEQUENCE</scope>
    <source>
        <strain evidence="2">TY812</strain>
    </source>
</reference>